<evidence type="ECO:0000256" key="2">
    <source>
        <dbReference type="ARBA" id="ARBA00022692"/>
    </source>
</evidence>
<sequence length="407" mass="45730">MAGGFIHLDEKTISQWPEPNIIDPKSRTWLPAYSITLIVLTSVTVFGRILSQAKKRMHGFDIGDVLCVIGWIFSVFVTATVLVGIQHYGFDRHMWDVPRTLYNRAALIHWLSELAFILSTCFTKISVLFFFHQLKPSCTTGLKCVIYAFMVFTACGALADALVLVEQCQPITASWRVSTLTDADTRHCISKNIYYPVHGLLTCFSTTYTVMIPVLVLRHIPMTKFQRTGLKCISLVSLSVLGAGIARTVFLHRFAISANGDATWNGYNVFVCAQTECNLALICASLPFLQPLFAPRRPIPIIFDHPNGNDRRDLVMSRVGSFVNSSIKRLHSRNVDDANPLPPVAEIPEWEFDALRSPGGTIRPSIETTYERYTKGEFGPPVPPKDLGDWLEVYRQQHGQMVRGYPF</sequence>
<dbReference type="GeneID" id="63853888"/>
<keyword evidence="4 6" id="KW-0472">Membrane</keyword>
<feature type="transmembrane region" description="Helical" evidence="6">
    <location>
        <begin position="144"/>
        <end position="165"/>
    </location>
</feature>
<dbReference type="Pfam" id="PF20684">
    <property type="entry name" value="Fung_rhodopsin"/>
    <property type="match status" value="1"/>
</dbReference>
<dbReference type="PANTHER" id="PTHR33048:SF129">
    <property type="entry name" value="INTEGRAL MEMBRANE PROTEIN-RELATED"/>
    <property type="match status" value="1"/>
</dbReference>
<evidence type="ECO:0000259" key="7">
    <source>
        <dbReference type="Pfam" id="PF20684"/>
    </source>
</evidence>
<dbReference type="InterPro" id="IPR049326">
    <property type="entry name" value="Rhodopsin_dom_fungi"/>
</dbReference>
<dbReference type="EMBL" id="ML976615">
    <property type="protein sequence ID" value="KAF1848224.1"/>
    <property type="molecule type" value="Genomic_DNA"/>
</dbReference>
<accession>A0A9P4LBI4</accession>
<evidence type="ECO:0000256" key="6">
    <source>
        <dbReference type="SAM" id="Phobius"/>
    </source>
</evidence>
<evidence type="ECO:0000256" key="3">
    <source>
        <dbReference type="ARBA" id="ARBA00022989"/>
    </source>
</evidence>
<keyword evidence="3 6" id="KW-1133">Transmembrane helix</keyword>
<protein>
    <recommendedName>
        <fullName evidence="7">Rhodopsin domain-containing protein</fullName>
    </recommendedName>
</protein>
<feature type="transmembrane region" description="Helical" evidence="6">
    <location>
        <begin position="193"/>
        <end position="217"/>
    </location>
</feature>
<dbReference type="OrthoDB" id="4525788at2759"/>
<evidence type="ECO:0000313" key="8">
    <source>
        <dbReference type="EMBL" id="KAF1848224.1"/>
    </source>
</evidence>
<organism evidence="8 9">
    <name type="scientific">Cucurbitaria berberidis CBS 394.84</name>
    <dbReference type="NCBI Taxonomy" id="1168544"/>
    <lineage>
        <taxon>Eukaryota</taxon>
        <taxon>Fungi</taxon>
        <taxon>Dikarya</taxon>
        <taxon>Ascomycota</taxon>
        <taxon>Pezizomycotina</taxon>
        <taxon>Dothideomycetes</taxon>
        <taxon>Pleosporomycetidae</taxon>
        <taxon>Pleosporales</taxon>
        <taxon>Pleosporineae</taxon>
        <taxon>Cucurbitariaceae</taxon>
        <taxon>Cucurbitaria</taxon>
    </lineage>
</organism>
<comment type="similarity">
    <text evidence="5">Belongs to the SAT4 family.</text>
</comment>
<evidence type="ECO:0000256" key="5">
    <source>
        <dbReference type="ARBA" id="ARBA00038359"/>
    </source>
</evidence>
<gene>
    <name evidence="8" type="ORF">K460DRAFT_403519</name>
</gene>
<dbReference type="InterPro" id="IPR052337">
    <property type="entry name" value="SAT4-like"/>
</dbReference>
<evidence type="ECO:0000313" key="9">
    <source>
        <dbReference type="Proteomes" id="UP000800039"/>
    </source>
</evidence>
<dbReference type="Proteomes" id="UP000800039">
    <property type="component" value="Unassembled WGS sequence"/>
</dbReference>
<evidence type="ECO:0000256" key="4">
    <source>
        <dbReference type="ARBA" id="ARBA00023136"/>
    </source>
</evidence>
<comment type="subcellular location">
    <subcellularLocation>
        <location evidence="1">Membrane</location>
        <topology evidence="1">Multi-pass membrane protein</topology>
    </subcellularLocation>
</comment>
<reference evidence="8" key="1">
    <citation type="submission" date="2020-01" db="EMBL/GenBank/DDBJ databases">
        <authorList>
            <consortium name="DOE Joint Genome Institute"/>
            <person name="Haridas S."/>
            <person name="Albert R."/>
            <person name="Binder M."/>
            <person name="Bloem J."/>
            <person name="Labutti K."/>
            <person name="Salamov A."/>
            <person name="Andreopoulos B."/>
            <person name="Baker S.E."/>
            <person name="Barry K."/>
            <person name="Bills G."/>
            <person name="Bluhm B.H."/>
            <person name="Cannon C."/>
            <person name="Castanera R."/>
            <person name="Culley D.E."/>
            <person name="Daum C."/>
            <person name="Ezra D."/>
            <person name="Gonzalez J.B."/>
            <person name="Henrissat B."/>
            <person name="Kuo A."/>
            <person name="Liang C."/>
            <person name="Lipzen A."/>
            <person name="Lutzoni F."/>
            <person name="Magnuson J."/>
            <person name="Mondo S."/>
            <person name="Nolan M."/>
            <person name="Ohm R."/>
            <person name="Pangilinan J."/>
            <person name="Park H.-J."/>
            <person name="Ramirez L."/>
            <person name="Alfaro M."/>
            <person name="Sun H."/>
            <person name="Tritt A."/>
            <person name="Yoshinaga Y."/>
            <person name="Zwiers L.-H."/>
            <person name="Turgeon B.G."/>
            <person name="Goodwin S.B."/>
            <person name="Spatafora J.W."/>
            <person name="Crous P.W."/>
            <person name="Grigoriev I.V."/>
        </authorList>
    </citation>
    <scope>NUCLEOTIDE SEQUENCE</scope>
    <source>
        <strain evidence="8">CBS 394.84</strain>
    </source>
</reference>
<dbReference type="GO" id="GO:0016020">
    <property type="term" value="C:membrane"/>
    <property type="evidence" value="ECO:0007669"/>
    <property type="project" value="UniProtKB-SubCell"/>
</dbReference>
<comment type="caution">
    <text evidence="8">The sequence shown here is derived from an EMBL/GenBank/DDBJ whole genome shotgun (WGS) entry which is preliminary data.</text>
</comment>
<dbReference type="AlphaFoldDB" id="A0A9P4LBI4"/>
<feature type="domain" description="Rhodopsin" evidence="7">
    <location>
        <begin position="48"/>
        <end position="293"/>
    </location>
</feature>
<feature type="transmembrane region" description="Helical" evidence="6">
    <location>
        <begin position="229"/>
        <end position="250"/>
    </location>
</feature>
<name>A0A9P4LBI4_9PLEO</name>
<dbReference type="PANTHER" id="PTHR33048">
    <property type="entry name" value="PTH11-LIKE INTEGRAL MEMBRANE PROTEIN (AFU_ORTHOLOGUE AFUA_5G11245)"/>
    <property type="match status" value="1"/>
</dbReference>
<keyword evidence="9" id="KW-1185">Reference proteome</keyword>
<proteinExistence type="inferred from homology"/>
<dbReference type="RefSeq" id="XP_040790787.1">
    <property type="nucleotide sequence ID" value="XM_040936638.1"/>
</dbReference>
<feature type="transmembrane region" description="Helical" evidence="6">
    <location>
        <begin position="62"/>
        <end position="88"/>
    </location>
</feature>
<feature type="transmembrane region" description="Helical" evidence="6">
    <location>
        <begin position="30"/>
        <end position="50"/>
    </location>
</feature>
<keyword evidence="2 6" id="KW-0812">Transmembrane</keyword>
<feature type="transmembrane region" description="Helical" evidence="6">
    <location>
        <begin position="108"/>
        <end position="132"/>
    </location>
</feature>
<evidence type="ECO:0000256" key="1">
    <source>
        <dbReference type="ARBA" id="ARBA00004141"/>
    </source>
</evidence>